<proteinExistence type="predicted"/>
<name>G9XB64_9FIRM</name>
<dbReference type="AlphaFoldDB" id="G9XB64"/>
<organism evidence="1 2">
    <name type="scientific">Peptoanaerobacter stomatis</name>
    <dbReference type="NCBI Taxonomy" id="796937"/>
    <lineage>
        <taxon>Bacteria</taxon>
        <taxon>Bacillati</taxon>
        <taxon>Bacillota</taxon>
        <taxon>Clostridia</taxon>
        <taxon>Peptostreptococcales</taxon>
        <taxon>Filifactoraceae</taxon>
        <taxon>Peptoanaerobacter</taxon>
    </lineage>
</organism>
<comment type="caution">
    <text evidence="1">The sequence shown here is derived from an EMBL/GenBank/DDBJ whole genome shotgun (WGS) entry which is preliminary data.</text>
</comment>
<gene>
    <name evidence="1" type="ORF">HMPREF9628_01231</name>
</gene>
<dbReference type="HOGENOM" id="CLU_1081200_0_0_9"/>
<protein>
    <submittedName>
        <fullName evidence="1">Uncharacterized protein</fullName>
    </submittedName>
</protein>
<sequence>MGGFFENKKEYNYNFHYRMGAFSIVEYFNDKKHDIDSCMDVWEGFYKKVYTKFFDKYFDFSKIEDKETNANCKRYYIKLRKDIDISKKFPQFKIAGDCIFNFNNKKVEKFQSWIDQSSEGKNLLKQCVAMHHSFENFAFMPITGGMNNQKGRHPFDRPDTHISEIQKYFKFEENTILNSARRNEEALKWYLSIFEKDIYKYLSEVYLIENRDFIDKEFLPFANKKIESEDSAIQYMNLALKFWSIRKKNIDKYLKNN</sequence>
<evidence type="ECO:0000313" key="2">
    <source>
        <dbReference type="Proteomes" id="UP000003379"/>
    </source>
</evidence>
<dbReference type="EMBL" id="AFZG01000015">
    <property type="protein sequence ID" value="EHL19715.1"/>
    <property type="molecule type" value="Genomic_DNA"/>
</dbReference>
<accession>G9XB64</accession>
<reference evidence="1 2" key="1">
    <citation type="submission" date="2011-08" db="EMBL/GenBank/DDBJ databases">
        <title>The Genome Sequence of Eubacteriaceae bacterium CM5.</title>
        <authorList>
            <consortium name="The Broad Institute Genome Sequencing Platform"/>
            <person name="Earl A."/>
            <person name="Ward D."/>
            <person name="Feldgarden M."/>
            <person name="Gevers D."/>
            <person name="Sizova M."/>
            <person name="Hazen A."/>
            <person name="Epstein S."/>
            <person name="Young S.K."/>
            <person name="Zeng Q."/>
            <person name="Gargeya S."/>
            <person name="Fitzgerald M."/>
            <person name="Haas B."/>
            <person name="Abouelleil A."/>
            <person name="Alvarado L."/>
            <person name="Arachchi H.M."/>
            <person name="Berlin A."/>
            <person name="Brown A."/>
            <person name="Chapman S.B."/>
            <person name="Chen Z."/>
            <person name="Dunbar C."/>
            <person name="Freedman E."/>
            <person name="Gearin G."/>
            <person name="Gellesch M."/>
            <person name="Goldberg J."/>
            <person name="Griggs A."/>
            <person name="Gujja S."/>
            <person name="Heiman D."/>
            <person name="Howarth C."/>
            <person name="Larson L."/>
            <person name="Lui A."/>
            <person name="MacDonald P.J.P."/>
            <person name="Montmayeur A."/>
            <person name="Murphy C."/>
            <person name="Neiman D."/>
            <person name="Pearson M."/>
            <person name="Priest M."/>
            <person name="Roberts A."/>
            <person name="Saif S."/>
            <person name="Shea T."/>
            <person name="Shenoy N."/>
            <person name="Sisk P."/>
            <person name="Stolte C."/>
            <person name="Sykes S."/>
            <person name="Wortman J."/>
            <person name="Nusbaum C."/>
            <person name="Birren B."/>
        </authorList>
    </citation>
    <scope>NUCLEOTIDE SEQUENCE [LARGE SCALE GENOMIC DNA]</scope>
    <source>
        <strain evidence="1 2">CM5</strain>
    </source>
</reference>
<dbReference type="Proteomes" id="UP000003379">
    <property type="component" value="Unassembled WGS sequence"/>
</dbReference>
<evidence type="ECO:0000313" key="1">
    <source>
        <dbReference type="EMBL" id="EHL19715.1"/>
    </source>
</evidence>